<reference evidence="10" key="1">
    <citation type="journal article" date="2014" name="Science">
        <title>Ancient hybridizations among the ancestral genomes of bread wheat.</title>
        <authorList>
            <consortium name="International Wheat Genome Sequencing Consortium,"/>
            <person name="Marcussen T."/>
            <person name="Sandve S.R."/>
            <person name="Heier L."/>
            <person name="Spannagl M."/>
            <person name="Pfeifer M."/>
            <person name="Jakobsen K.S."/>
            <person name="Wulff B.B."/>
            <person name="Steuernagel B."/>
            <person name="Mayer K.F."/>
            <person name="Olsen O.A."/>
        </authorList>
    </citation>
    <scope>NUCLEOTIDE SEQUENCE [LARGE SCALE GENOMIC DNA]</scope>
    <source>
        <strain evidence="10">cv. AL8/78</strain>
    </source>
</reference>
<evidence type="ECO:0000259" key="8">
    <source>
        <dbReference type="PROSITE" id="PS50089"/>
    </source>
</evidence>
<organism evidence="9 10">
    <name type="scientific">Aegilops tauschii subsp. strangulata</name>
    <name type="common">Goatgrass</name>
    <dbReference type="NCBI Taxonomy" id="200361"/>
    <lineage>
        <taxon>Eukaryota</taxon>
        <taxon>Viridiplantae</taxon>
        <taxon>Streptophyta</taxon>
        <taxon>Embryophyta</taxon>
        <taxon>Tracheophyta</taxon>
        <taxon>Spermatophyta</taxon>
        <taxon>Magnoliopsida</taxon>
        <taxon>Liliopsida</taxon>
        <taxon>Poales</taxon>
        <taxon>Poaceae</taxon>
        <taxon>BOP clade</taxon>
        <taxon>Pooideae</taxon>
        <taxon>Triticodae</taxon>
        <taxon>Triticeae</taxon>
        <taxon>Triticinae</taxon>
        <taxon>Aegilops</taxon>
    </lineage>
</organism>
<dbReference type="GO" id="GO:0061630">
    <property type="term" value="F:ubiquitin protein ligase activity"/>
    <property type="evidence" value="ECO:0007669"/>
    <property type="project" value="UniProtKB-EC"/>
</dbReference>
<evidence type="ECO:0000256" key="7">
    <source>
        <dbReference type="PROSITE-ProRule" id="PRU00175"/>
    </source>
</evidence>
<feature type="domain" description="RING-type" evidence="8">
    <location>
        <begin position="87"/>
        <end position="132"/>
    </location>
</feature>
<evidence type="ECO:0000256" key="5">
    <source>
        <dbReference type="ARBA" id="ARBA00022833"/>
    </source>
</evidence>
<dbReference type="InterPro" id="IPR001841">
    <property type="entry name" value="Znf_RING"/>
</dbReference>
<dbReference type="InterPro" id="IPR013083">
    <property type="entry name" value="Znf_RING/FYVE/PHD"/>
</dbReference>
<dbReference type="Gene3D" id="3.30.40.10">
    <property type="entry name" value="Zinc/RING finger domain, C3HC4 (zinc finger)"/>
    <property type="match status" value="1"/>
</dbReference>
<reference evidence="9" key="5">
    <citation type="journal article" date="2021" name="G3 (Bethesda)">
        <title>Aegilops tauschii genome assembly Aet v5.0 features greater sequence contiguity and improved annotation.</title>
        <authorList>
            <person name="Wang L."/>
            <person name="Zhu T."/>
            <person name="Rodriguez J.C."/>
            <person name="Deal K.R."/>
            <person name="Dubcovsky J."/>
            <person name="McGuire P.E."/>
            <person name="Lux T."/>
            <person name="Spannagl M."/>
            <person name="Mayer K.F.X."/>
            <person name="Baldrich P."/>
            <person name="Meyers B.C."/>
            <person name="Huo N."/>
            <person name="Gu Y.Q."/>
            <person name="Zhou H."/>
            <person name="Devos K.M."/>
            <person name="Bennetzen J.L."/>
            <person name="Unver T."/>
            <person name="Budak H."/>
            <person name="Gulick P.J."/>
            <person name="Galiba G."/>
            <person name="Kalapos B."/>
            <person name="Nelson D.R."/>
            <person name="Li P."/>
            <person name="You F.M."/>
            <person name="Luo M.C."/>
            <person name="Dvorak J."/>
        </authorList>
    </citation>
    <scope>NUCLEOTIDE SEQUENCE [LARGE SCALE GENOMIC DNA]</scope>
    <source>
        <strain evidence="9">cv. AL8/78</strain>
    </source>
</reference>
<dbReference type="EnsemblPlants" id="AET3Gv20992800.2">
    <property type="protein sequence ID" value="AET3Gv20992800.2"/>
    <property type="gene ID" value="AET3Gv20992800"/>
</dbReference>
<keyword evidence="10" id="KW-1185">Reference proteome</keyword>
<dbReference type="SMART" id="SM00184">
    <property type="entry name" value="RING"/>
    <property type="match status" value="1"/>
</dbReference>
<dbReference type="Gramene" id="AET3Gv20992800.2">
    <property type="protein sequence ID" value="AET3Gv20992800.2"/>
    <property type="gene ID" value="AET3Gv20992800"/>
</dbReference>
<dbReference type="PANTHER" id="PTHR14155:SF627">
    <property type="entry name" value="OS06G0192800 PROTEIN"/>
    <property type="match status" value="1"/>
</dbReference>
<dbReference type="Pfam" id="PF13639">
    <property type="entry name" value="zf-RING_2"/>
    <property type="match status" value="1"/>
</dbReference>
<reference evidence="10" key="2">
    <citation type="journal article" date="2017" name="Nat. Plants">
        <title>The Aegilops tauschii genome reveals multiple impacts of transposons.</title>
        <authorList>
            <person name="Zhao G."/>
            <person name="Zou C."/>
            <person name="Li K."/>
            <person name="Wang K."/>
            <person name="Li T."/>
            <person name="Gao L."/>
            <person name="Zhang X."/>
            <person name="Wang H."/>
            <person name="Yang Z."/>
            <person name="Liu X."/>
            <person name="Jiang W."/>
            <person name="Mao L."/>
            <person name="Kong X."/>
            <person name="Jiao Y."/>
            <person name="Jia J."/>
        </authorList>
    </citation>
    <scope>NUCLEOTIDE SEQUENCE [LARGE SCALE GENOMIC DNA]</scope>
    <source>
        <strain evidence="10">cv. AL8/78</strain>
    </source>
</reference>
<evidence type="ECO:0000256" key="1">
    <source>
        <dbReference type="ARBA" id="ARBA00000900"/>
    </source>
</evidence>
<dbReference type="AlphaFoldDB" id="A0A453GFP9"/>
<evidence type="ECO:0000256" key="2">
    <source>
        <dbReference type="ARBA" id="ARBA00012483"/>
    </source>
</evidence>
<name>A0A453GFP9_AEGTS</name>
<dbReference type="SUPFAM" id="SSF57850">
    <property type="entry name" value="RING/U-box"/>
    <property type="match status" value="1"/>
</dbReference>
<keyword evidence="3" id="KW-0479">Metal-binding</keyword>
<reference evidence="9" key="3">
    <citation type="journal article" date="2017" name="Nature">
        <title>Genome sequence of the progenitor of the wheat D genome Aegilops tauschii.</title>
        <authorList>
            <person name="Luo M.C."/>
            <person name="Gu Y.Q."/>
            <person name="Puiu D."/>
            <person name="Wang H."/>
            <person name="Twardziok S.O."/>
            <person name="Deal K.R."/>
            <person name="Huo N."/>
            <person name="Zhu T."/>
            <person name="Wang L."/>
            <person name="Wang Y."/>
            <person name="McGuire P.E."/>
            <person name="Liu S."/>
            <person name="Long H."/>
            <person name="Ramasamy R.K."/>
            <person name="Rodriguez J.C."/>
            <person name="Van S.L."/>
            <person name="Yuan L."/>
            <person name="Wang Z."/>
            <person name="Xia Z."/>
            <person name="Xiao L."/>
            <person name="Anderson O.D."/>
            <person name="Ouyang S."/>
            <person name="Liang Y."/>
            <person name="Zimin A.V."/>
            <person name="Pertea G."/>
            <person name="Qi P."/>
            <person name="Bennetzen J.L."/>
            <person name="Dai X."/>
            <person name="Dawson M.W."/>
            <person name="Muller H.G."/>
            <person name="Kugler K."/>
            <person name="Rivarola-Duarte L."/>
            <person name="Spannagl M."/>
            <person name="Mayer K.F.X."/>
            <person name="Lu F.H."/>
            <person name="Bevan M.W."/>
            <person name="Leroy P."/>
            <person name="Li P."/>
            <person name="You F.M."/>
            <person name="Sun Q."/>
            <person name="Liu Z."/>
            <person name="Lyons E."/>
            <person name="Wicker T."/>
            <person name="Salzberg S.L."/>
            <person name="Devos K.M."/>
            <person name="Dvorak J."/>
        </authorList>
    </citation>
    <scope>NUCLEOTIDE SEQUENCE [LARGE SCALE GENOMIC DNA]</scope>
    <source>
        <strain evidence="9">cv. AL8/78</strain>
    </source>
</reference>
<evidence type="ECO:0000256" key="3">
    <source>
        <dbReference type="ARBA" id="ARBA00022723"/>
    </source>
</evidence>
<proteinExistence type="inferred from homology"/>
<dbReference type="GO" id="GO:0008270">
    <property type="term" value="F:zinc ion binding"/>
    <property type="evidence" value="ECO:0007669"/>
    <property type="project" value="UniProtKB-KW"/>
</dbReference>
<evidence type="ECO:0000313" key="9">
    <source>
        <dbReference type="EnsemblPlants" id="AET3Gv20992800.2"/>
    </source>
</evidence>
<evidence type="ECO:0000313" key="10">
    <source>
        <dbReference type="Proteomes" id="UP000015105"/>
    </source>
</evidence>
<sequence length="166" mass="18540">MECLEKDSGPMAEFRREEFIRGKAPSPTVEFKVGVWGILISRRKSPSMQPSNTFRVGIECRSARTKEPPMAPAHAPGGGDDVTVAQCPICMEELVDNNNRGLVTRLPGCLHSFHESCIAQWFCRAATCPCCRRDMPTYSIRAYPLPSYYPETTITVALPIPRRPPQ</sequence>
<comment type="similarity">
    <text evidence="6">Belongs to the RING-type zinc finger family. ATL subfamily.</text>
</comment>
<reference evidence="9" key="4">
    <citation type="submission" date="2019-03" db="UniProtKB">
        <authorList>
            <consortium name="EnsemblPlants"/>
        </authorList>
    </citation>
    <scope>IDENTIFICATION</scope>
</reference>
<keyword evidence="4 7" id="KW-0863">Zinc-finger</keyword>
<dbReference type="PROSITE" id="PS50089">
    <property type="entry name" value="ZF_RING_2"/>
    <property type="match status" value="1"/>
</dbReference>
<keyword evidence="5" id="KW-0862">Zinc</keyword>
<dbReference type="Proteomes" id="UP000015105">
    <property type="component" value="Chromosome 3D"/>
</dbReference>
<comment type="catalytic activity">
    <reaction evidence="1">
        <text>S-ubiquitinyl-[E2 ubiquitin-conjugating enzyme]-L-cysteine + [acceptor protein]-L-lysine = [E2 ubiquitin-conjugating enzyme]-L-cysteine + N(6)-ubiquitinyl-[acceptor protein]-L-lysine.</text>
        <dbReference type="EC" id="2.3.2.27"/>
    </reaction>
</comment>
<dbReference type="EC" id="2.3.2.27" evidence="2"/>
<evidence type="ECO:0000256" key="4">
    <source>
        <dbReference type="ARBA" id="ARBA00022771"/>
    </source>
</evidence>
<dbReference type="PANTHER" id="PTHR14155">
    <property type="entry name" value="RING FINGER DOMAIN-CONTAINING"/>
    <property type="match status" value="1"/>
</dbReference>
<protein>
    <recommendedName>
        <fullName evidence="2">RING-type E3 ubiquitin transferase</fullName>
        <ecNumber evidence="2">2.3.2.27</ecNumber>
    </recommendedName>
</protein>
<dbReference type="InterPro" id="IPR053238">
    <property type="entry name" value="RING-H2_zinc_finger"/>
</dbReference>
<evidence type="ECO:0000256" key="6">
    <source>
        <dbReference type="ARBA" id="ARBA00024209"/>
    </source>
</evidence>
<dbReference type="STRING" id="200361.A0A453GFP9"/>
<accession>A0A453GFP9</accession>